<reference evidence="3 4" key="1">
    <citation type="submission" date="2025-05" db="UniProtKB">
        <authorList>
            <consortium name="RefSeq"/>
        </authorList>
    </citation>
    <scope>IDENTIFICATION</scope>
    <source>
        <tissue evidence="3 4">Whole larvae</tissue>
    </source>
</reference>
<accession>A0ABM3MFG5</accession>
<dbReference type="GeneID" id="128200521"/>
<proteinExistence type="predicted"/>
<feature type="compositionally biased region" description="Basic and acidic residues" evidence="1">
    <location>
        <begin position="184"/>
        <end position="208"/>
    </location>
</feature>
<organism evidence="2 4">
    <name type="scientific">Galleria mellonella</name>
    <name type="common">Greater wax moth</name>
    <dbReference type="NCBI Taxonomy" id="7137"/>
    <lineage>
        <taxon>Eukaryota</taxon>
        <taxon>Metazoa</taxon>
        <taxon>Ecdysozoa</taxon>
        <taxon>Arthropoda</taxon>
        <taxon>Hexapoda</taxon>
        <taxon>Insecta</taxon>
        <taxon>Pterygota</taxon>
        <taxon>Neoptera</taxon>
        <taxon>Endopterygota</taxon>
        <taxon>Lepidoptera</taxon>
        <taxon>Glossata</taxon>
        <taxon>Ditrysia</taxon>
        <taxon>Pyraloidea</taxon>
        <taxon>Pyralidae</taxon>
        <taxon>Galleriinae</taxon>
        <taxon>Galleria</taxon>
    </lineage>
</organism>
<evidence type="ECO:0000313" key="2">
    <source>
        <dbReference type="Proteomes" id="UP001652740"/>
    </source>
</evidence>
<evidence type="ECO:0000313" key="3">
    <source>
        <dbReference type="RefSeq" id="XP_052750156.1"/>
    </source>
</evidence>
<name>A0ABM3MFG5_GALME</name>
<sequence>MDVKRRYCTVRQQEIMLNFLQKHPDLALGLERSKEGRARAALLWQKCARLANSEGPPRTPRQWLKYWHDLKWKVRTKTAVKPTTSSSNVSTPAPLLTAIEIKAANIMGIEVNTLHVQNERTPLFPQQLSQEMQSNEQYTHSTPLVPLAVIKDDESQDVESDPLQQVEVLQDQYKEQDMFPQEDTSLHQEEFSQRNSIKHEEQSQHDESIESTVLRIEEIRAANDRTLALALQKQAEAAVLQAKAMIAIGQGLKMIARAINSRRK</sequence>
<protein>
    <submittedName>
        <fullName evidence="3 4">Uncharacterized protein LOC128200521</fullName>
    </submittedName>
</protein>
<evidence type="ECO:0000313" key="4">
    <source>
        <dbReference type="RefSeq" id="XP_052750157.1"/>
    </source>
</evidence>
<gene>
    <name evidence="3 4" type="primary">LOC128200521</name>
</gene>
<keyword evidence="2" id="KW-1185">Reference proteome</keyword>
<dbReference type="RefSeq" id="XP_052750157.1">
    <property type="nucleotide sequence ID" value="XM_052894197.1"/>
</dbReference>
<feature type="region of interest" description="Disordered" evidence="1">
    <location>
        <begin position="182"/>
        <end position="209"/>
    </location>
</feature>
<dbReference type="Proteomes" id="UP001652740">
    <property type="component" value="Unplaced"/>
</dbReference>
<dbReference type="RefSeq" id="XP_052750156.1">
    <property type="nucleotide sequence ID" value="XM_052894196.1"/>
</dbReference>
<evidence type="ECO:0000256" key="1">
    <source>
        <dbReference type="SAM" id="MobiDB-lite"/>
    </source>
</evidence>